<evidence type="ECO:0000313" key="16">
    <source>
        <dbReference type="Proteomes" id="UP000060778"/>
    </source>
</evidence>
<dbReference type="HAMAP" id="MF_00870">
    <property type="entry name" value="FttA"/>
    <property type="match status" value="1"/>
</dbReference>
<evidence type="ECO:0000256" key="4">
    <source>
        <dbReference type="ARBA" id="ARBA00022759"/>
    </source>
</evidence>
<evidence type="ECO:0000259" key="14">
    <source>
        <dbReference type="SMART" id="SM01027"/>
    </source>
</evidence>
<comment type="similarity">
    <text evidence="12">Belongs to the metallo-beta-lactamase superfamily. RNA-metabolizing metallo-beta-lactamase-like family. FttA subfamily.</text>
</comment>
<keyword evidence="7 12" id="KW-0269">Exonuclease</keyword>
<dbReference type="RefSeq" id="WP_075049734.1">
    <property type="nucleotide sequence ID" value="NZ_CP006867.1"/>
</dbReference>
<keyword evidence="11" id="KW-0804">Transcription</keyword>
<dbReference type="SMART" id="SM01027">
    <property type="entry name" value="Beta-Casp"/>
    <property type="match status" value="1"/>
</dbReference>
<feature type="binding site" evidence="12">
    <location>
        <position position="361"/>
    </location>
    <ligand>
        <name>Zn(2+)</name>
        <dbReference type="ChEBI" id="CHEBI:29105"/>
        <label>2</label>
    </ligand>
</feature>
<feature type="binding site" evidence="12">
    <location>
        <position position="255"/>
    </location>
    <ligand>
        <name>Zn(2+)</name>
        <dbReference type="ChEBI" id="CHEBI:29105"/>
        <label>2</label>
    </ligand>
</feature>
<gene>
    <name evidence="12" type="primary">fttA</name>
    <name evidence="15" type="ORF">EYM_03820</name>
</gene>
<feature type="binding site" evidence="12">
    <location>
        <position position="338"/>
    </location>
    <ligand>
        <name>Zn(2+)</name>
        <dbReference type="ChEBI" id="CHEBI:29105"/>
        <label>1</label>
    </ligand>
</feature>
<feature type="binding site" evidence="12">
    <location>
        <position position="253"/>
    </location>
    <ligand>
        <name>Zn(2+)</name>
        <dbReference type="ChEBI" id="CHEBI:29105"/>
        <label>1</label>
    </ligand>
</feature>
<dbReference type="InterPro" id="IPR033769">
    <property type="entry name" value="TffA_KH"/>
</dbReference>
<accession>A0A0U3FMS7</accession>
<evidence type="ECO:0000256" key="5">
    <source>
        <dbReference type="ARBA" id="ARBA00022801"/>
    </source>
</evidence>
<keyword evidence="4 12" id="KW-0255">Endonuclease</keyword>
<dbReference type="InterPro" id="IPR019975">
    <property type="entry name" value="aCPSF1"/>
</dbReference>
<dbReference type="GO" id="GO:0004521">
    <property type="term" value="F:RNA endonuclease activity"/>
    <property type="evidence" value="ECO:0007669"/>
    <property type="project" value="UniProtKB-UniRule"/>
</dbReference>
<evidence type="ECO:0000256" key="1">
    <source>
        <dbReference type="ARBA" id="ARBA00022472"/>
    </source>
</evidence>
<proteinExistence type="inferred from homology"/>
<dbReference type="EMBL" id="CP006867">
    <property type="protein sequence ID" value="ALU11695.1"/>
    <property type="molecule type" value="Genomic_DNA"/>
</dbReference>
<organism evidence="15 16">
    <name type="scientific">Ignicoccus islandicus DSM 13165</name>
    <dbReference type="NCBI Taxonomy" id="940295"/>
    <lineage>
        <taxon>Archaea</taxon>
        <taxon>Thermoproteota</taxon>
        <taxon>Thermoprotei</taxon>
        <taxon>Desulfurococcales</taxon>
        <taxon>Desulfurococcaceae</taxon>
        <taxon>Ignicoccus</taxon>
    </lineage>
</organism>
<comment type="caution">
    <text evidence="12">Lacks conserved residue(s) required for the propagation of feature annotation.</text>
</comment>
<feature type="region of interest" description="KHa" evidence="12">
    <location>
        <begin position="13"/>
        <end position="80"/>
    </location>
</feature>
<dbReference type="Pfam" id="PF10996">
    <property type="entry name" value="Beta-Casp"/>
    <property type="match status" value="1"/>
</dbReference>
<dbReference type="Pfam" id="PF17214">
    <property type="entry name" value="KH_TffA"/>
    <property type="match status" value="1"/>
</dbReference>
<keyword evidence="5 12" id="KW-0378">Hydrolase</keyword>
<keyword evidence="1 12" id="KW-0806">Transcription termination</keyword>
<dbReference type="KEGG" id="iis:EYM_03820"/>
<name>A0A0U3FMS7_9CREN</name>
<keyword evidence="16" id="KW-1185">Reference proteome</keyword>
<feature type="domain" description="Metallo-beta-lactamase" evidence="13">
    <location>
        <begin position="203"/>
        <end position="416"/>
    </location>
</feature>
<dbReference type="OrthoDB" id="7155at2157"/>
<dbReference type="GO" id="GO:0003723">
    <property type="term" value="F:RNA binding"/>
    <property type="evidence" value="ECO:0007669"/>
    <property type="project" value="UniProtKB-UniRule"/>
</dbReference>
<feature type="domain" description="Beta-Casp" evidence="14">
    <location>
        <begin position="428"/>
        <end position="557"/>
    </location>
</feature>
<keyword evidence="8 12" id="KW-0694">RNA-binding</keyword>
<dbReference type="AlphaFoldDB" id="A0A0U3FMS7"/>
<dbReference type="GeneID" id="30680158"/>
<dbReference type="PANTHER" id="PTHR11203">
    <property type="entry name" value="CLEAVAGE AND POLYADENYLATION SPECIFICITY FACTOR FAMILY MEMBER"/>
    <property type="match status" value="1"/>
</dbReference>
<reference evidence="15 16" key="1">
    <citation type="submission" date="2013-11" db="EMBL/GenBank/DDBJ databases">
        <title>Comparative genomics of Ignicoccus.</title>
        <authorList>
            <person name="Podar M."/>
        </authorList>
    </citation>
    <scope>NUCLEOTIDE SEQUENCE [LARGE SCALE GENOMIC DNA]</scope>
    <source>
        <strain evidence="15 16">DSM 13165</strain>
    </source>
</reference>
<dbReference type="Gene3D" id="3.30.300.20">
    <property type="match status" value="1"/>
</dbReference>
<dbReference type="CDD" id="cd16295">
    <property type="entry name" value="TTHA0252-CPSF-like_MBL-fold"/>
    <property type="match status" value="1"/>
</dbReference>
<dbReference type="GO" id="GO:0004532">
    <property type="term" value="F:RNA exonuclease activity"/>
    <property type="evidence" value="ECO:0007669"/>
    <property type="project" value="UniProtKB-UniRule"/>
</dbReference>
<evidence type="ECO:0000256" key="2">
    <source>
        <dbReference type="ARBA" id="ARBA00022722"/>
    </source>
</evidence>
<dbReference type="InterPro" id="IPR050698">
    <property type="entry name" value="MBL"/>
</dbReference>
<dbReference type="InterPro" id="IPR011108">
    <property type="entry name" value="RMMBL"/>
</dbReference>
<evidence type="ECO:0000256" key="8">
    <source>
        <dbReference type="ARBA" id="ARBA00022884"/>
    </source>
</evidence>
<sequence length="658" mass="74311">MSNTKTDRRRNVVDPREKLLREVYEVLPDDLGIQKIEYEGPSIAIYVTNLLPIYENPQIIKDAARKLRKRILIKSSEDKRLPRDVAREKIIEILGHENVSKIDFEPTTGEVYIITPKPGYVVGKGGQRQRQLLAETGWKPVVIREPPLQSAAIDEVRSIYRAAAKERLEILKDIGLRIHRPLLFKSDENHVRVTAFGGFMEVGRSAILVETRESKILLDFGVNLSSYDPLKHFPRIEGLDLEELDAVVVTHAHMDHCGLVPLLYKYGYRGPVYVTPPTRDLMYLMLKDYIEVAQKQGRLPPFSMLDVTDMLLRTITINYAEVTDIAPDVKLTFYPAGHILGSAMAHLHIGEGFYNILYTGDMKYANTRLLEKANDKFTRIETVIMESTYGTEDLPPRELSERMLIDIIKKTFERGGKVLIPVLAIGRGQEILLVLLDAIKNGLLKLPDGSKPKIYLDGMVYEVTAIHATYPEWLSKKIKDQILKGENPFLDESVETVGKNDVDRKDVIKGDPGVIIATSGMLTGGPALDYFKEMAEDPRHSLVFVAYQAAGTLGRQLKEGYNRVWLQEGGISVPIDVKLHVYSVEGFSGHSSRSELLNWLKTLSPKPRNIVLNHGEASRIEGLAKAIKRNSRRLGLPSDSEVYTPKIRESLVFRQEDL</sequence>
<dbReference type="InterPro" id="IPR036866">
    <property type="entry name" value="RibonucZ/Hydroxyglut_hydro"/>
</dbReference>
<dbReference type="InterPro" id="IPR022712">
    <property type="entry name" value="Beta_Casp"/>
</dbReference>
<comment type="cofactor">
    <cofactor evidence="12">
        <name>Zn(2+)</name>
        <dbReference type="ChEBI" id="CHEBI:29105"/>
    </cofactor>
    <text evidence="12">Binds 2 Zn(2+) ions, which are required for nuclease activity.</text>
</comment>
<feature type="binding site" evidence="12">
    <location>
        <position position="614"/>
    </location>
    <ligand>
        <name>Zn(2+)</name>
        <dbReference type="ChEBI" id="CHEBI:29105"/>
        <label>2</label>
    </ligand>
</feature>
<keyword evidence="10 12" id="KW-0238">DNA-binding</keyword>
<evidence type="ECO:0000256" key="3">
    <source>
        <dbReference type="ARBA" id="ARBA00022723"/>
    </source>
</evidence>
<dbReference type="CDD" id="cd22532">
    <property type="entry name" value="KH-II_CPSF_arch_rpt1"/>
    <property type="match status" value="1"/>
</dbReference>
<dbReference type="SMART" id="SM00849">
    <property type="entry name" value="Lactamase_B"/>
    <property type="match status" value="1"/>
</dbReference>
<dbReference type="GO" id="GO:0008270">
    <property type="term" value="F:zinc ion binding"/>
    <property type="evidence" value="ECO:0007669"/>
    <property type="project" value="UniProtKB-UniRule"/>
</dbReference>
<comment type="subunit">
    <text evidence="12">Homodimer. Interacts with RNA polymerase (RNAP), interacts with the Spt4-Spt5 complex.</text>
</comment>
<evidence type="ECO:0000259" key="13">
    <source>
        <dbReference type="SMART" id="SM00849"/>
    </source>
</evidence>
<evidence type="ECO:0000256" key="10">
    <source>
        <dbReference type="ARBA" id="ARBA00023125"/>
    </source>
</evidence>
<keyword evidence="2 12" id="KW-0540">Nuclease</keyword>
<feature type="binding site" evidence="12">
    <location>
        <position position="256"/>
    </location>
    <ligand>
        <name>Zn(2+)</name>
        <dbReference type="ChEBI" id="CHEBI:29105"/>
        <label>2</label>
    </ligand>
</feature>
<dbReference type="PANTHER" id="PTHR11203:SF51">
    <property type="entry name" value="CLEAVAGE AND POLYADENYLATION SPECIFICITY FACTOR"/>
    <property type="match status" value="1"/>
</dbReference>
<protein>
    <recommendedName>
        <fullName evidence="12">Transcription termination factor FttA</fullName>
        <ecNumber evidence="12">3.1.-.-</ecNumber>
    </recommendedName>
</protein>
<dbReference type="Proteomes" id="UP000060778">
    <property type="component" value="Chromosome"/>
</dbReference>
<evidence type="ECO:0000256" key="12">
    <source>
        <dbReference type="HAMAP-Rule" id="MF_00870"/>
    </source>
</evidence>
<dbReference type="GO" id="GO:0003677">
    <property type="term" value="F:DNA binding"/>
    <property type="evidence" value="ECO:0007669"/>
    <property type="project" value="UniProtKB-KW"/>
</dbReference>
<dbReference type="EC" id="3.1.-.-" evidence="12"/>
<dbReference type="InterPro" id="IPR015946">
    <property type="entry name" value="KH_dom-like_a/b"/>
</dbReference>
<keyword evidence="3 12" id="KW-0479">Metal-binding</keyword>
<keyword evidence="9 12" id="KW-0805">Transcription regulation</keyword>
<dbReference type="Pfam" id="PF07521">
    <property type="entry name" value="RMMBL"/>
    <property type="match status" value="1"/>
</dbReference>
<evidence type="ECO:0000256" key="6">
    <source>
        <dbReference type="ARBA" id="ARBA00022833"/>
    </source>
</evidence>
<dbReference type="Gene3D" id="3.60.15.10">
    <property type="entry name" value="Ribonuclease Z/Hydroxyacylglutathione hydrolase-like"/>
    <property type="match status" value="1"/>
</dbReference>
<dbReference type="NCBIfam" id="TIGR03675">
    <property type="entry name" value="arCOG00543"/>
    <property type="match status" value="1"/>
</dbReference>
<evidence type="ECO:0000313" key="15">
    <source>
        <dbReference type="EMBL" id="ALU11695.1"/>
    </source>
</evidence>
<dbReference type="GO" id="GO:0006353">
    <property type="term" value="P:DNA-templated transcription termination"/>
    <property type="evidence" value="ECO:0007669"/>
    <property type="project" value="UniProtKB-UniRule"/>
</dbReference>
<dbReference type="SUPFAM" id="SSF56281">
    <property type="entry name" value="Metallo-hydrolase/oxidoreductase"/>
    <property type="match status" value="1"/>
</dbReference>
<dbReference type="STRING" id="940295.EYM_03820"/>
<comment type="function">
    <text evidence="12">Terminates transcription on the whole genome. Termination is linked to FttA-mediated RNA cleavage and does not require NTP hydrolysis. Cleaves endonucleolytically at the RNA exit channel of RNA polymerase (RNAP); the 5'-3' exonuclease activity of this protein degrades the nascent RNA released from RNAP.</text>
</comment>
<evidence type="ECO:0000256" key="11">
    <source>
        <dbReference type="ARBA" id="ARBA00023163"/>
    </source>
</evidence>
<dbReference type="Pfam" id="PF00753">
    <property type="entry name" value="Lactamase_B"/>
    <property type="match status" value="1"/>
</dbReference>
<evidence type="ECO:0000256" key="9">
    <source>
        <dbReference type="ARBA" id="ARBA00023015"/>
    </source>
</evidence>
<dbReference type="PATRIC" id="fig|940295.4.peg.740"/>
<feature type="binding site" evidence="12">
    <location>
        <position position="251"/>
    </location>
    <ligand>
        <name>Zn(2+)</name>
        <dbReference type="ChEBI" id="CHEBI:29105"/>
        <label>1</label>
    </ligand>
</feature>
<dbReference type="InterPro" id="IPR001279">
    <property type="entry name" value="Metallo-B-lactamas"/>
</dbReference>
<dbReference type="Gene3D" id="3.40.50.10890">
    <property type="match status" value="1"/>
</dbReference>
<dbReference type="Gene3D" id="3.30.300.230">
    <property type="match status" value="1"/>
</dbReference>
<keyword evidence="6 12" id="KW-0862">Zinc</keyword>
<feature type="binding site" evidence="12">
    <location>
        <position position="361"/>
    </location>
    <ligand>
        <name>Zn(2+)</name>
        <dbReference type="ChEBI" id="CHEBI:29105"/>
        <label>1</label>
    </ligand>
</feature>
<evidence type="ECO:0000256" key="7">
    <source>
        <dbReference type="ARBA" id="ARBA00022839"/>
    </source>
</evidence>